<keyword evidence="4" id="KW-0560">Oxidoreductase</keyword>
<dbReference type="PROSITE" id="PS00061">
    <property type="entry name" value="ADH_SHORT"/>
    <property type="match status" value="1"/>
</dbReference>
<dbReference type="RefSeq" id="XP_019535727.2">
    <property type="nucleotide sequence ID" value="XM_019680182.3"/>
</dbReference>
<reference evidence="5" key="2">
    <citation type="submission" date="2025-05" db="UniProtKB">
        <authorList>
            <consortium name="EnsemblMetazoa"/>
        </authorList>
    </citation>
    <scope>IDENTIFICATION</scope>
    <source>
        <strain evidence="5">Foshan</strain>
    </source>
</reference>
<keyword evidence="6" id="KW-1185">Reference proteome</keyword>
<keyword evidence="3" id="KW-0521">NADP</keyword>
<evidence type="ECO:0000256" key="2">
    <source>
        <dbReference type="ARBA" id="ARBA00011881"/>
    </source>
</evidence>
<evidence type="ECO:0000256" key="3">
    <source>
        <dbReference type="ARBA" id="ARBA00022857"/>
    </source>
</evidence>
<evidence type="ECO:0008006" key="7">
    <source>
        <dbReference type="Google" id="ProtNLM"/>
    </source>
</evidence>
<dbReference type="Proteomes" id="UP000069940">
    <property type="component" value="Unassembled WGS sequence"/>
</dbReference>
<name>A0ABM1ZJ81_AEDAL</name>
<accession>A0ABM1ZJ81</accession>
<organism evidence="5 6">
    <name type="scientific">Aedes albopictus</name>
    <name type="common">Asian tiger mosquito</name>
    <name type="synonym">Stegomyia albopicta</name>
    <dbReference type="NCBI Taxonomy" id="7160"/>
    <lineage>
        <taxon>Eukaryota</taxon>
        <taxon>Metazoa</taxon>
        <taxon>Ecdysozoa</taxon>
        <taxon>Arthropoda</taxon>
        <taxon>Hexapoda</taxon>
        <taxon>Insecta</taxon>
        <taxon>Pterygota</taxon>
        <taxon>Neoptera</taxon>
        <taxon>Endopterygota</taxon>
        <taxon>Diptera</taxon>
        <taxon>Nematocera</taxon>
        <taxon>Culicoidea</taxon>
        <taxon>Culicidae</taxon>
        <taxon>Culicinae</taxon>
        <taxon>Aedini</taxon>
        <taxon>Aedes</taxon>
        <taxon>Stegomyia</taxon>
    </lineage>
</organism>
<protein>
    <recommendedName>
        <fullName evidence="7">Diacetyl reductase/l-xylulose reductase</fullName>
    </recommendedName>
</protein>
<sequence>MELCLANKEIVVTGAGQGIGNELCKTLVKLGAQVIAVSRSPGPLEALKTECPSVEIVQVDLSDWSATRTALERIDRVDGLVNNAGIAIIKPYDQLTEKDFDDTFNINIKAAFNVCQILIPKMNAGSSIVNLSSLAGLKSFHGHSVYSMTKAAMDSMTKSLALELGERKIRVNSVNPTVILTRMGRENWSDPAKAGPLIAKIPAGRFGEVSEVVEPIVFLLSDKSSYINGHCMPLEGGYLAGN</sequence>
<dbReference type="InterPro" id="IPR051737">
    <property type="entry name" value="L-xylulose/Carbonyl_redctase"/>
</dbReference>
<dbReference type="Gene3D" id="3.40.50.720">
    <property type="entry name" value="NAD(P)-binding Rossmann-like Domain"/>
    <property type="match status" value="1"/>
</dbReference>
<dbReference type="SUPFAM" id="SSF51735">
    <property type="entry name" value="NAD(P)-binding Rossmann-fold domains"/>
    <property type="match status" value="1"/>
</dbReference>
<dbReference type="EnsemblMetazoa" id="AALFPA23_019005.R27957">
    <property type="protein sequence ID" value="AALFPA23_019005.P27957"/>
    <property type="gene ID" value="AALFPA23_019005"/>
</dbReference>
<dbReference type="InterPro" id="IPR002347">
    <property type="entry name" value="SDR_fam"/>
</dbReference>
<comment type="similarity">
    <text evidence="1">Belongs to the short-chain dehydrogenases/reductases (SDR) family.</text>
</comment>
<evidence type="ECO:0000256" key="1">
    <source>
        <dbReference type="ARBA" id="ARBA00006484"/>
    </source>
</evidence>
<evidence type="ECO:0000313" key="5">
    <source>
        <dbReference type="EnsemblMetazoa" id="AALFPA23_019005.P27957"/>
    </source>
</evidence>
<dbReference type="InterPro" id="IPR036291">
    <property type="entry name" value="NAD(P)-bd_dom_sf"/>
</dbReference>
<dbReference type="Pfam" id="PF13561">
    <property type="entry name" value="adh_short_C2"/>
    <property type="match status" value="1"/>
</dbReference>
<dbReference type="GeneID" id="109407202"/>
<reference evidence="6" key="1">
    <citation type="journal article" date="2015" name="Proc. Natl. Acad. Sci. U.S.A.">
        <title>Genome sequence of the Asian Tiger mosquito, Aedes albopictus, reveals insights into its biology, genetics, and evolution.</title>
        <authorList>
            <person name="Chen X.G."/>
            <person name="Jiang X."/>
            <person name="Gu J."/>
            <person name="Xu M."/>
            <person name="Wu Y."/>
            <person name="Deng Y."/>
            <person name="Zhang C."/>
            <person name="Bonizzoni M."/>
            <person name="Dermauw W."/>
            <person name="Vontas J."/>
            <person name="Armbruster P."/>
            <person name="Huang X."/>
            <person name="Yang Y."/>
            <person name="Zhang H."/>
            <person name="He W."/>
            <person name="Peng H."/>
            <person name="Liu Y."/>
            <person name="Wu K."/>
            <person name="Chen J."/>
            <person name="Lirakis M."/>
            <person name="Topalis P."/>
            <person name="Van Leeuwen T."/>
            <person name="Hall A.B."/>
            <person name="Jiang X."/>
            <person name="Thorpe C."/>
            <person name="Mueller R.L."/>
            <person name="Sun C."/>
            <person name="Waterhouse R.M."/>
            <person name="Yan G."/>
            <person name="Tu Z.J."/>
            <person name="Fang X."/>
            <person name="James A.A."/>
        </authorList>
    </citation>
    <scope>NUCLEOTIDE SEQUENCE [LARGE SCALE GENOMIC DNA]</scope>
    <source>
        <strain evidence="6">Foshan</strain>
    </source>
</reference>
<dbReference type="PRINTS" id="PR00080">
    <property type="entry name" value="SDRFAMILY"/>
</dbReference>
<comment type="subunit">
    <text evidence="2">Homotetramer.</text>
</comment>
<evidence type="ECO:0000256" key="4">
    <source>
        <dbReference type="ARBA" id="ARBA00023002"/>
    </source>
</evidence>
<dbReference type="PRINTS" id="PR00081">
    <property type="entry name" value="GDHRDH"/>
</dbReference>
<dbReference type="PANTHER" id="PTHR44252:SF3">
    <property type="entry name" value="D-ERYTHRULOSE REDUCTASE-RELATED"/>
    <property type="match status" value="1"/>
</dbReference>
<proteinExistence type="inferred from homology"/>
<dbReference type="InterPro" id="IPR020904">
    <property type="entry name" value="Sc_DH/Rdtase_CS"/>
</dbReference>
<evidence type="ECO:0000313" key="6">
    <source>
        <dbReference type="Proteomes" id="UP000069940"/>
    </source>
</evidence>
<dbReference type="PANTHER" id="PTHR44252">
    <property type="entry name" value="D-ERYTHRULOSE REDUCTASE"/>
    <property type="match status" value="1"/>
</dbReference>